<dbReference type="Pfam" id="PF00170">
    <property type="entry name" value="bZIP_1"/>
    <property type="match status" value="1"/>
</dbReference>
<feature type="compositionally biased region" description="Low complexity" evidence="1">
    <location>
        <begin position="80"/>
        <end position="99"/>
    </location>
</feature>
<dbReference type="PANTHER" id="PTHR23351">
    <property type="entry name" value="FOS TRANSCRIPTION FACTOR-RELATED"/>
    <property type="match status" value="1"/>
</dbReference>
<name>A0A6A6STX1_9PLEO</name>
<dbReference type="EMBL" id="MU004474">
    <property type="protein sequence ID" value="KAF2649898.1"/>
    <property type="molecule type" value="Genomic_DNA"/>
</dbReference>
<dbReference type="GO" id="GO:0000981">
    <property type="term" value="F:DNA-binding transcription factor activity, RNA polymerase II-specific"/>
    <property type="evidence" value="ECO:0007669"/>
    <property type="project" value="TreeGrafter"/>
</dbReference>
<evidence type="ECO:0000259" key="2">
    <source>
        <dbReference type="PROSITE" id="PS50217"/>
    </source>
</evidence>
<dbReference type="InterPro" id="IPR046347">
    <property type="entry name" value="bZIP_sf"/>
</dbReference>
<accession>A0A6A6STX1</accession>
<sequence>MSSTAALSRPELTLDQNSTGTNSSPTPTSTTPSAFYPPLMGTMGDSGETTPTRTIAPLQTNFDYRDLHPDIGTAYVTSEPPSSISSHTNPSSLSSPSVSNDHHMRKHSRSEEDQKPSTSTTGLTRRRKSSPKDADSVRAVYLEKNRLAASKCRNRQKKQEEKLVEKGRAVERINKGLKSEVDFLKESMRYLMEDVSRHQTCSDNRLATYVQRRADRLAIGDVPTTVKREEEEDGLNSDPNMKAVEEEDGEE</sequence>
<dbReference type="PANTHER" id="PTHR23351:SF59">
    <property type="entry name" value="CYCLIC AMP-DEPENDENT TRANSCRIPTION FACTOR ATF-3-LIKE"/>
    <property type="match status" value="1"/>
</dbReference>
<dbReference type="InterPro" id="IPR004827">
    <property type="entry name" value="bZIP"/>
</dbReference>
<dbReference type="PROSITE" id="PS50217">
    <property type="entry name" value="BZIP"/>
    <property type="match status" value="1"/>
</dbReference>
<dbReference type="OrthoDB" id="295274at2759"/>
<dbReference type="GO" id="GO:0005634">
    <property type="term" value="C:nucleus"/>
    <property type="evidence" value="ECO:0007669"/>
    <property type="project" value="TreeGrafter"/>
</dbReference>
<dbReference type="AlphaFoldDB" id="A0A6A6STX1"/>
<feature type="compositionally biased region" description="Polar residues" evidence="1">
    <location>
        <begin position="47"/>
        <end position="62"/>
    </location>
</feature>
<proteinExistence type="predicted"/>
<reference evidence="3" key="1">
    <citation type="journal article" date="2020" name="Stud. Mycol.">
        <title>101 Dothideomycetes genomes: a test case for predicting lifestyles and emergence of pathogens.</title>
        <authorList>
            <person name="Haridas S."/>
            <person name="Albert R."/>
            <person name="Binder M."/>
            <person name="Bloem J."/>
            <person name="Labutti K."/>
            <person name="Salamov A."/>
            <person name="Andreopoulos B."/>
            <person name="Baker S."/>
            <person name="Barry K."/>
            <person name="Bills G."/>
            <person name="Bluhm B."/>
            <person name="Cannon C."/>
            <person name="Castanera R."/>
            <person name="Culley D."/>
            <person name="Daum C."/>
            <person name="Ezra D."/>
            <person name="Gonzalez J."/>
            <person name="Henrissat B."/>
            <person name="Kuo A."/>
            <person name="Liang C."/>
            <person name="Lipzen A."/>
            <person name="Lutzoni F."/>
            <person name="Magnuson J."/>
            <person name="Mondo S."/>
            <person name="Nolan M."/>
            <person name="Ohm R."/>
            <person name="Pangilinan J."/>
            <person name="Park H.-J."/>
            <person name="Ramirez L."/>
            <person name="Alfaro M."/>
            <person name="Sun H."/>
            <person name="Tritt A."/>
            <person name="Yoshinaga Y."/>
            <person name="Zwiers L.-H."/>
            <person name="Turgeon B."/>
            <person name="Goodwin S."/>
            <person name="Spatafora J."/>
            <person name="Crous P."/>
            <person name="Grigoriev I."/>
        </authorList>
    </citation>
    <scope>NUCLEOTIDE SEQUENCE</scope>
    <source>
        <strain evidence="3">CBS 122681</strain>
    </source>
</reference>
<gene>
    <name evidence="3" type="ORF">K491DRAFT_159243</name>
</gene>
<protein>
    <recommendedName>
        <fullName evidence="2">BZIP domain-containing protein</fullName>
    </recommendedName>
</protein>
<dbReference type="SUPFAM" id="SSF57959">
    <property type="entry name" value="Leucine zipper domain"/>
    <property type="match status" value="1"/>
</dbReference>
<evidence type="ECO:0000313" key="3">
    <source>
        <dbReference type="EMBL" id="KAF2649898.1"/>
    </source>
</evidence>
<dbReference type="CDD" id="cd14687">
    <property type="entry name" value="bZIP_ATF2"/>
    <property type="match status" value="1"/>
</dbReference>
<feature type="compositionally biased region" description="Basic and acidic residues" evidence="1">
    <location>
        <begin position="130"/>
        <end position="139"/>
    </location>
</feature>
<feature type="compositionally biased region" description="Low complexity" evidence="1">
    <location>
        <begin position="17"/>
        <end position="33"/>
    </location>
</feature>
<dbReference type="Proteomes" id="UP000799324">
    <property type="component" value="Unassembled WGS sequence"/>
</dbReference>
<evidence type="ECO:0000313" key="4">
    <source>
        <dbReference type="Proteomes" id="UP000799324"/>
    </source>
</evidence>
<dbReference type="SMART" id="SM00338">
    <property type="entry name" value="BRLZ"/>
    <property type="match status" value="1"/>
</dbReference>
<feature type="region of interest" description="Disordered" evidence="1">
    <location>
        <begin position="1"/>
        <end position="139"/>
    </location>
</feature>
<dbReference type="InterPro" id="IPR000837">
    <property type="entry name" value="AP-1"/>
</dbReference>
<keyword evidence="4" id="KW-1185">Reference proteome</keyword>
<dbReference type="Gene3D" id="1.20.5.170">
    <property type="match status" value="1"/>
</dbReference>
<organism evidence="3 4">
    <name type="scientific">Lophiostoma macrostomum CBS 122681</name>
    <dbReference type="NCBI Taxonomy" id="1314788"/>
    <lineage>
        <taxon>Eukaryota</taxon>
        <taxon>Fungi</taxon>
        <taxon>Dikarya</taxon>
        <taxon>Ascomycota</taxon>
        <taxon>Pezizomycotina</taxon>
        <taxon>Dothideomycetes</taxon>
        <taxon>Pleosporomycetidae</taxon>
        <taxon>Pleosporales</taxon>
        <taxon>Lophiostomataceae</taxon>
        <taxon>Lophiostoma</taxon>
    </lineage>
</organism>
<dbReference type="GO" id="GO:0000978">
    <property type="term" value="F:RNA polymerase II cis-regulatory region sequence-specific DNA binding"/>
    <property type="evidence" value="ECO:0007669"/>
    <property type="project" value="TreeGrafter"/>
</dbReference>
<evidence type="ECO:0000256" key="1">
    <source>
        <dbReference type="SAM" id="MobiDB-lite"/>
    </source>
</evidence>
<feature type="domain" description="BZIP" evidence="2">
    <location>
        <begin position="135"/>
        <end position="198"/>
    </location>
</feature>
<feature type="region of interest" description="Disordered" evidence="1">
    <location>
        <begin position="221"/>
        <end position="251"/>
    </location>
</feature>